<dbReference type="EMBL" id="SPHZ02000011">
    <property type="protein sequence ID" value="KAF0891850.1"/>
    <property type="molecule type" value="Genomic_DNA"/>
</dbReference>
<dbReference type="OrthoDB" id="784155at2759"/>
<evidence type="ECO:0000256" key="1">
    <source>
        <dbReference type="RuleBase" id="RU367076"/>
    </source>
</evidence>
<feature type="domain" description="RNA polymerase III subunit RPC82-related helix-turn-helix" evidence="2">
    <location>
        <begin position="22"/>
        <end position="53"/>
    </location>
</feature>
<evidence type="ECO:0000313" key="3">
    <source>
        <dbReference type="EMBL" id="KAF0891850.1"/>
    </source>
</evidence>
<evidence type="ECO:0000313" key="4">
    <source>
        <dbReference type="Proteomes" id="UP000479710"/>
    </source>
</evidence>
<comment type="subcellular location">
    <subcellularLocation>
        <location evidence="1">Nucleus</location>
    </subcellularLocation>
</comment>
<name>A0A6G1BV30_9ORYZ</name>
<dbReference type="Gene3D" id="1.10.10.10">
    <property type="entry name" value="Winged helix-like DNA-binding domain superfamily/Winged helix DNA-binding domain"/>
    <property type="match status" value="1"/>
</dbReference>
<keyword evidence="1" id="KW-0804">Transcription</keyword>
<dbReference type="GO" id="GO:0003697">
    <property type="term" value="F:single-stranded DNA binding"/>
    <property type="evidence" value="ECO:0007669"/>
    <property type="project" value="UniProtKB-UniRule"/>
</dbReference>
<protein>
    <recommendedName>
        <fullName evidence="1">DNA-directed RNA polymerase III subunit RPC3</fullName>
        <shortName evidence="1">RNA polymerase III subunit C3</shortName>
    </recommendedName>
</protein>
<sequence>MVSQHGILLAVGIISDYFGPLVSEIIRCVELSPGQVKNSLLVLIQHNCVQAFSSPRGSGDKTITHYLAIFDNILHRQRL</sequence>
<dbReference type="AlphaFoldDB" id="A0A6G1BV30"/>
<proteinExistence type="inferred from homology"/>
<dbReference type="InterPro" id="IPR036388">
    <property type="entry name" value="WH-like_DNA-bd_sf"/>
</dbReference>
<comment type="similarity">
    <text evidence="1">Belongs to the eukaryotic RPC3/POLR3C RNA polymerase subunit family.</text>
</comment>
<gene>
    <name evidence="3" type="ORF">E2562_011251</name>
</gene>
<comment type="function">
    <text evidence="1">DNA-dependent RNA polymerase catalyzes the transcription of DNA into RNA using the four ribonucleoside triphosphates as substrates. Specific core component of RNA polymerase III which synthesizes small RNAs, such as 5S rRNA and tRNAs.</text>
</comment>
<dbReference type="InterPro" id="IPR039748">
    <property type="entry name" value="RPC3"/>
</dbReference>
<comment type="caution">
    <text evidence="3">The sequence shown here is derived from an EMBL/GenBank/DDBJ whole genome shotgun (WGS) entry which is preliminary data.</text>
</comment>
<dbReference type="Proteomes" id="UP000479710">
    <property type="component" value="Unassembled WGS sequence"/>
</dbReference>
<organism evidence="3 4">
    <name type="scientific">Oryza meyeriana var. granulata</name>
    <dbReference type="NCBI Taxonomy" id="110450"/>
    <lineage>
        <taxon>Eukaryota</taxon>
        <taxon>Viridiplantae</taxon>
        <taxon>Streptophyta</taxon>
        <taxon>Embryophyta</taxon>
        <taxon>Tracheophyta</taxon>
        <taxon>Spermatophyta</taxon>
        <taxon>Magnoliopsida</taxon>
        <taxon>Liliopsida</taxon>
        <taxon>Poales</taxon>
        <taxon>Poaceae</taxon>
        <taxon>BOP clade</taxon>
        <taxon>Oryzoideae</taxon>
        <taxon>Oryzeae</taxon>
        <taxon>Oryzinae</taxon>
        <taxon>Oryza</taxon>
        <taxon>Oryza meyeriana</taxon>
    </lineage>
</organism>
<comment type="subunit">
    <text evidence="1">Component of the RNA polymerase III (Pol III) complex consisting of 17 subunits.</text>
</comment>
<evidence type="ECO:0000259" key="2">
    <source>
        <dbReference type="Pfam" id="PF08221"/>
    </source>
</evidence>
<dbReference type="InterPro" id="IPR013197">
    <property type="entry name" value="RNA_pol_III_RPC82-rel_HTH"/>
</dbReference>
<keyword evidence="1" id="KW-0539">Nucleus</keyword>
<dbReference type="Pfam" id="PF08221">
    <property type="entry name" value="HTH_9"/>
    <property type="match status" value="1"/>
</dbReference>
<reference evidence="3 4" key="1">
    <citation type="submission" date="2019-11" db="EMBL/GenBank/DDBJ databases">
        <title>Whole genome sequence of Oryza granulata.</title>
        <authorList>
            <person name="Li W."/>
        </authorList>
    </citation>
    <scope>NUCLEOTIDE SEQUENCE [LARGE SCALE GENOMIC DNA]</scope>
    <source>
        <strain evidence="4">cv. Menghai</strain>
        <tissue evidence="3">Leaf</tissue>
    </source>
</reference>
<keyword evidence="4" id="KW-1185">Reference proteome</keyword>
<dbReference type="PANTHER" id="PTHR12949">
    <property type="entry name" value="RNA POLYMERASE III DNA DIRECTED -RELATED"/>
    <property type="match status" value="1"/>
</dbReference>
<accession>A0A6G1BV30</accession>
<keyword evidence="1" id="KW-0240">DNA-directed RNA polymerase</keyword>
<dbReference type="PANTHER" id="PTHR12949:SF0">
    <property type="entry name" value="DNA-DIRECTED RNA POLYMERASE III SUBUNIT RPC3"/>
    <property type="match status" value="1"/>
</dbReference>
<dbReference type="GO" id="GO:0005666">
    <property type="term" value="C:RNA polymerase III complex"/>
    <property type="evidence" value="ECO:0007669"/>
    <property type="project" value="UniProtKB-UniRule"/>
</dbReference>